<evidence type="ECO:0000313" key="1">
    <source>
        <dbReference type="EMBL" id="QGW29669.1"/>
    </source>
</evidence>
<dbReference type="Pfam" id="PF02646">
    <property type="entry name" value="RmuC"/>
    <property type="match status" value="1"/>
</dbReference>
<dbReference type="EMBL" id="CP046566">
    <property type="protein sequence ID" value="QGW29669.1"/>
    <property type="molecule type" value="Genomic_DNA"/>
</dbReference>
<accession>A0A6I6GX32</accession>
<dbReference type="AlphaFoldDB" id="A0A6I6GX32"/>
<dbReference type="InterPro" id="IPR003798">
    <property type="entry name" value="DNA_recombination_RmuC"/>
</dbReference>
<protein>
    <submittedName>
        <fullName evidence="1">DNA recombination protein RmuC</fullName>
    </submittedName>
</protein>
<dbReference type="KEGG" id="fls:GLV81_17485"/>
<sequence>MWRTQCAMVDASLFSVSNHPCTGDVDRLLLLRKQQASQQSLAQLQTEKAGDLYDKFVGFTESLQEVGKKIQDAQQAHDNVCKQNCTQAGAIWYDV</sequence>
<dbReference type="RefSeq" id="WP_157480093.1">
    <property type="nucleotide sequence ID" value="NZ_CP046566.1"/>
</dbReference>
<evidence type="ECO:0000313" key="2">
    <source>
        <dbReference type="Proteomes" id="UP000426027"/>
    </source>
</evidence>
<reference evidence="1 2" key="1">
    <citation type="submission" date="2019-11" db="EMBL/GenBank/DDBJ databases">
        <authorList>
            <person name="Im W.T."/>
        </authorList>
    </citation>
    <scope>NUCLEOTIDE SEQUENCE [LARGE SCALE GENOMIC DNA]</scope>
    <source>
        <strain evidence="1 2">SB-02</strain>
    </source>
</reference>
<dbReference type="Proteomes" id="UP000426027">
    <property type="component" value="Chromosome"/>
</dbReference>
<proteinExistence type="predicted"/>
<keyword evidence="2" id="KW-1185">Reference proteome</keyword>
<organism evidence="1 2">
    <name type="scientific">Phnomibacter ginsenosidimutans</name>
    <dbReference type="NCBI Taxonomy" id="2676868"/>
    <lineage>
        <taxon>Bacteria</taxon>
        <taxon>Pseudomonadati</taxon>
        <taxon>Bacteroidota</taxon>
        <taxon>Chitinophagia</taxon>
        <taxon>Chitinophagales</taxon>
        <taxon>Chitinophagaceae</taxon>
        <taxon>Phnomibacter</taxon>
    </lineage>
</organism>
<name>A0A6I6GX32_9BACT</name>
<gene>
    <name evidence="1" type="primary">rmuC</name>
    <name evidence="1" type="ORF">GLV81_17485</name>
</gene>